<comment type="cofactor">
    <cofactor evidence="3">
        <name>Ca(2+)</name>
        <dbReference type="ChEBI" id="CHEBI:29108"/>
    </cofactor>
    <text evidence="3">Binds 1 Ca(2+) ion per subunit.</text>
</comment>
<sequence>MFTHNKELQFEVRVDRPDPRFATLLQEQFGGANGELKAAMQYFSQAFVLRRKHPKTYDLFMDIATEEFSHLEIVGSMITMLLDGLNDDLKQATERCDWMPVVSRSDGREAAIHQVAADPLFFALRGGGPDVGNSAGVPWSGAYVNSNGEPSVDLRSNLAAETRAKIVYEYLKQFTDDPGVQETLSFLMTREVAHFQQFTAALNELPVNFPPGALPGDDRFQNLAFNMSDGDSSRGPWNEGQGPWPQGMSWEYVEDPVSGWLSAGKGRNHGAENNPQGEPAVDGTKPFTHEQHVPG</sequence>
<protein>
    <submittedName>
        <fullName evidence="5">Probable manganese catalase</fullName>
        <ecNumber evidence="5">1.11.1.6</ecNumber>
    </submittedName>
</protein>
<accession>A0A378X099</accession>
<evidence type="ECO:0000256" key="4">
    <source>
        <dbReference type="SAM" id="MobiDB-lite"/>
    </source>
</evidence>
<dbReference type="Gene3D" id="1.20.1260.10">
    <property type="match status" value="1"/>
</dbReference>
<dbReference type="Pfam" id="PF05067">
    <property type="entry name" value="Mn_catalase"/>
    <property type="match status" value="1"/>
</dbReference>
<evidence type="ECO:0000313" key="6">
    <source>
        <dbReference type="Proteomes" id="UP000255082"/>
    </source>
</evidence>
<reference evidence="5 6" key="1">
    <citation type="submission" date="2018-06" db="EMBL/GenBank/DDBJ databases">
        <authorList>
            <consortium name="Pathogen Informatics"/>
            <person name="Doyle S."/>
        </authorList>
    </citation>
    <scope>NUCLEOTIDE SEQUENCE [LARGE SCALE GENOMIC DNA]</scope>
    <source>
        <strain evidence="5 6">NCTC13184</strain>
    </source>
</reference>
<feature type="binding site" evidence="3">
    <location>
        <position position="228"/>
    </location>
    <ligand>
        <name>Ca(2+)</name>
        <dbReference type="ChEBI" id="CHEBI:29108"/>
    </ligand>
</feature>
<keyword evidence="5" id="KW-0575">Peroxidase</keyword>
<dbReference type="InterPro" id="IPR039377">
    <property type="entry name" value="Mn_catalase_dom"/>
</dbReference>
<feature type="binding site" evidence="3">
    <location>
        <position position="62"/>
    </location>
    <ligand>
        <name>Ca(2+)</name>
        <dbReference type="ChEBI" id="CHEBI:29108"/>
    </ligand>
</feature>
<dbReference type="InterPro" id="IPR012347">
    <property type="entry name" value="Ferritin-like"/>
</dbReference>
<feature type="binding site" evidence="3">
    <location>
        <position position="58"/>
    </location>
    <ligand>
        <name>Ca(2+)</name>
        <dbReference type="ChEBI" id="CHEBI:29108"/>
    </ligand>
</feature>
<dbReference type="GO" id="GO:0004096">
    <property type="term" value="F:catalase activity"/>
    <property type="evidence" value="ECO:0007669"/>
    <property type="project" value="UniProtKB-EC"/>
</dbReference>
<feature type="binding site" evidence="2">
    <location>
        <position position="194"/>
    </location>
    <ligand>
        <name>Mn(2+)</name>
        <dbReference type="ChEBI" id="CHEBI:29035"/>
        <label>1</label>
    </ligand>
</feature>
<keyword evidence="5" id="KW-0560">Oxidoreductase</keyword>
<evidence type="ECO:0000256" key="2">
    <source>
        <dbReference type="PIRSR" id="PIRSR607760-1"/>
    </source>
</evidence>
<comment type="cofactor">
    <cofactor evidence="2">
        <name>Mn(2+)</name>
        <dbReference type="ChEBI" id="CHEBI:29035"/>
    </cofactor>
    <text evidence="2">Binds 2 manganese ions per subunit.</text>
</comment>
<dbReference type="RefSeq" id="WP_062963868.1">
    <property type="nucleotide sequence ID" value="NZ_JAJFOE010000001.1"/>
</dbReference>
<dbReference type="EMBL" id="UGRU01000001">
    <property type="protein sequence ID" value="SUA45993.1"/>
    <property type="molecule type" value="Genomic_DNA"/>
</dbReference>
<feature type="binding site" evidence="2">
    <location>
        <position position="70"/>
    </location>
    <ligand>
        <name>Mn(2+)</name>
        <dbReference type="ChEBI" id="CHEBI:29035"/>
        <label>1</label>
    </ligand>
</feature>
<keyword evidence="3" id="KW-0106">Calcium</keyword>
<dbReference type="AlphaFoldDB" id="A0A378X099"/>
<name>A0A378X099_9NOCA</name>
<feature type="binding site" evidence="2">
    <location>
        <position position="67"/>
    </location>
    <ligand>
        <name>Mn(2+)</name>
        <dbReference type="ChEBI" id="CHEBI:29035"/>
        <label>1</label>
    </ligand>
</feature>
<keyword evidence="2" id="KW-0464">Manganese</keyword>
<feature type="binding site" evidence="2">
    <location>
        <position position="35"/>
    </location>
    <ligand>
        <name>Mn(2+)</name>
        <dbReference type="ChEBI" id="CHEBI:29035"/>
        <label>1</label>
    </ligand>
</feature>
<keyword evidence="2" id="KW-0479">Metal-binding</keyword>
<comment type="similarity">
    <text evidence="1">Belongs to the manganese catalase family.</text>
</comment>
<evidence type="ECO:0000313" key="5">
    <source>
        <dbReference type="EMBL" id="SUA45993.1"/>
    </source>
</evidence>
<dbReference type="InterPro" id="IPR009078">
    <property type="entry name" value="Ferritin-like_SF"/>
</dbReference>
<evidence type="ECO:0000256" key="3">
    <source>
        <dbReference type="PIRSR" id="PIRSR607760-2"/>
    </source>
</evidence>
<feature type="binding site" evidence="2">
    <location>
        <position position="161"/>
    </location>
    <ligand>
        <name>Mn(2+)</name>
        <dbReference type="ChEBI" id="CHEBI:29035"/>
        <label>1</label>
    </ligand>
</feature>
<proteinExistence type="inferred from homology"/>
<organism evidence="5 6">
    <name type="scientific">Nocardia africana</name>
    <dbReference type="NCBI Taxonomy" id="134964"/>
    <lineage>
        <taxon>Bacteria</taxon>
        <taxon>Bacillati</taxon>
        <taxon>Actinomycetota</taxon>
        <taxon>Actinomycetes</taxon>
        <taxon>Mycobacteriales</taxon>
        <taxon>Nocardiaceae</taxon>
        <taxon>Nocardia</taxon>
    </lineage>
</organism>
<dbReference type="InterPro" id="IPR007760">
    <property type="entry name" value="Mn_catalase"/>
</dbReference>
<evidence type="ECO:0000256" key="1">
    <source>
        <dbReference type="ARBA" id="ARBA00007644"/>
    </source>
</evidence>
<dbReference type="CDD" id="cd01051">
    <property type="entry name" value="Mn_catalase"/>
    <property type="match status" value="1"/>
</dbReference>
<dbReference type="Proteomes" id="UP000255082">
    <property type="component" value="Unassembled WGS sequence"/>
</dbReference>
<dbReference type="SUPFAM" id="SSF47240">
    <property type="entry name" value="Ferritin-like"/>
    <property type="match status" value="1"/>
</dbReference>
<dbReference type="OrthoDB" id="8334870at2"/>
<feature type="binding site" evidence="3">
    <location>
        <position position="226"/>
    </location>
    <ligand>
        <name>Ca(2+)</name>
        <dbReference type="ChEBI" id="CHEBI:29108"/>
    </ligand>
</feature>
<feature type="region of interest" description="Disordered" evidence="4">
    <location>
        <begin position="261"/>
        <end position="295"/>
    </location>
</feature>
<dbReference type="EC" id="1.11.1.6" evidence="5"/>
<dbReference type="GO" id="GO:0046872">
    <property type="term" value="F:metal ion binding"/>
    <property type="evidence" value="ECO:0007669"/>
    <property type="project" value="UniProtKB-KW"/>
</dbReference>
<feature type="binding site" evidence="3">
    <location>
        <position position="230"/>
    </location>
    <ligand>
        <name>Ca(2+)</name>
        <dbReference type="ChEBI" id="CHEBI:29108"/>
    </ligand>
</feature>
<gene>
    <name evidence="5" type="primary">ydbD</name>
    <name evidence="5" type="ORF">NCTC13184_04517</name>
</gene>